<dbReference type="PANTHER" id="PTHR46284">
    <property type="entry name" value="PROTEIN KINESIN LIGHT CHAIN-RELATED 3"/>
    <property type="match status" value="1"/>
</dbReference>
<dbReference type="InterPro" id="IPR011990">
    <property type="entry name" value="TPR-like_helical_dom_sf"/>
</dbReference>
<dbReference type="OrthoDB" id="5986190at2759"/>
<dbReference type="PANTHER" id="PTHR46284:SF1">
    <property type="entry name" value="PROTEIN KINESIN LIGHT CHAIN-RELATED 2"/>
    <property type="match status" value="1"/>
</dbReference>
<dbReference type="AlphaFoldDB" id="A0A8S0SNN7"/>
<dbReference type="EMBL" id="CACTIH010005477">
    <property type="protein sequence ID" value="CAA2994594.1"/>
    <property type="molecule type" value="Genomic_DNA"/>
</dbReference>
<evidence type="ECO:0000313" key="1">
    <source>
        <dbReference type="EMBL" id="CAA2994594.1"/>
    </source>
</evidence>
<dbReference type="InterPro" id="IPR019734">
    <property type="entry name" value="TPR_rpt"/>
</dbReference>
<accession>A0A8S0SNN7</accession>
<dbReference type="Pfam" id="PF13424">
    <property type="entry name" value="TPR_12"/>
    <property type="match status" value="1"/>
</dbReference>
<reference evidence="1 2" key="1">
    <citation type="submission" date="2019-12" db="EMBL/GenBank/DDBJ databases">
        <authorList>
            <person name="Alioto T."/>
            <person name="Alioto T."/>
            <person name="Gomez Garrido J."/>
        </authorList>
    </citation>
    <scope>NUCLEOTIDE SEQUENCE [LARGE SCALE GENOMIC DNA]</scope>
</reference>
<keyword evidence="2" id="KW-1185">Reference proteome</keyword>
<evidence type="ECO:0000313" key="2">
    <source>
        <dbReference type="Proteomes" id="UP000594638"/>
    </source>
</evidence>
<protein>
    <submittedName>
        <fullName evidence="1">KINESIN LIGHT CHAIN-RELATED 2-like</fullName>
    </submittedName>
</protein>
<gene>
    <name evidence="1" type="ORF">OLEA9_A043855</name>
</gene>
<proteinExistence type="predicted"/>
<name>A0A8S0SNN7_OLEEU</name>
<dbReference type="Gene3D" id="1.25.40.10">
    <property type="entry name" value="Tetratricopeptide repeat domain"/>
    <property type="match status" value="2"/>
</dbReference>
<dbReference type="SUPFAM" id="SSF48452">
    <property type="entry name" value="TPR-like"/>
    <property type="match status" value="1"/>
</dbReference>
<comment type="caution">
    <text evidence="1">The sequence shown here is derived from an EMBL/GenBank/DDBJ whole genome shotgun (WGS) entry which is preliminary data.</text>
</comment>
<organism evidence="1 2">
    <name type="scientific">Olea europaea subsp. europaea</name>
    <dbReference type="NCBI Taxonomy" id="158383"/>
    <lineage>
        <taxon>Eukaryota</taxon>
        <taxon>Viridiplantae</taxon>
        <taxon>Streptophyta</taxon>
        <taxon>Embryophyta</taxon>
        <taxon>Tracheophyta</taxon>
        <taxon>Spermatophyta</taxon>
        <taxon>Magnoliopsida</taxon>
        <taxon>eudicotyledons</taxon>
        <taxon>Gunneridae</taxon>
        <taxon>Pentapetalae</taxon>
        <taxon>asterids</taxon>
        <taxon>lamiids</taxon>
        <taxon>Lamiales</taxon>
        <taxon>Oleaceae</taxon>
        <taxon>Oleeae</taxon>
        <taxon>Olea</taxon>
    </lineage>
</organism>
<sequence>MAANGQNADVAAIDSSIGDAYLSLKRDSKSYCENALRIYSKPVPGSLPEEIASGRVDISAIYISMNEPDKTLQLLQKAIKLFKECHFKVSGNWRKEICLFGITLNQMGLACVKLYSIKEAADFFEEARSILEAEYGSYHADTLRIYSNLAGTYYAMGRTADAIEIMEYVAGMREEEFSKS</sequence>
<dbReference type="SMART" id="SM00028">
    <property type="entry name" value="TPR"/>
    <property type="match status" value="3"/>
</dbReference>
<dbReference type="Proteomes" id="UP000594638">
    <property type="component" value="Unassembled WGS sequence"/>
</dbReference>
<dbReference type="Gramene" id="OE9A043855T1">
    <property type="protein sequence ID" value="OE9A043855C1"/>
    <property type="gene ID" value="OE9A043855"/>
</dbReference>